<comment type="caution">
    <text evidence="1">The sequence shown here is derived from an EMBL/GenBank/DDBJ whole genome shotgun (WGS) entry which is preliminary data.</text>
</comment>
<dbReference type="SUPFAM" id="SSF47473">
    <property type="entry name" value="EF-hand"/>
    <property type="match status" value="1"/>
</dbReference>
<name>A0A086JIP1_TOXGO</name>
<proteinExistence type="predicted"/>
<accession>A0A086JIP1</accession>
<reference evidence="1 2" key="1">
    <citation type="submission" date="2014-02" db="EMBL/GenBank/DDBJ databases">
        <authorList>
            <person name="Sibley D."/>
            <person name="Venepally P."/>
            <person name="Karamycheva S."/>
            <person name="Hadjithomas M."/>
            <person name="Khan A."/>
            <person name="Brunk B."/>
            <person name="Roos D."/>
            <person name="Caler E."/>
            <person name="Lorenzi H."/>
        </authorList>
    </citation>
    <scope>NUCLEOTIDE SEQUENCE [LARGE SCALE GENOMIC DNA]</scope>
    <source>
        <strain evidence="1 2">GAB2-2007-GAL-DOM2</strain>
    </source>
</reference>
<evidence type="ECO:0000313" key="1">
    <source>
        <dbReference type="EMBL" id="KFG32009.1"/>
    </source>
</evidence>
<protein>
    <submittedName>
        <fullName evidence="1">Putative myosin light chain MLC4</fullName>
    </submittedName>
</protein>
<sequence>METSKQKEKTSSQTCSFAFLRRKPLIIRHIDALKVESAFCEISGASRTIQRKEAVANLARYLGLAPSEQEVDTFFHRVNGRCDLAAFGRFCSLLVHDEDKAANFRELFLVYDKEHTGKLKKRVVKMIFCNLGEPLSAAEWRSFEGIFDLADKKDDDLVPYEPIVRKLLDLPQ</sequence>
<organism evidence="1 2">
    <name type="scientific">Toxoplasma gondii GAB2-2007-GAL-DOM2</name>
    <dbReference type="NCBI Taxonomy" id="1130820"/>
    <lineage>
        <taxon>Eukaryota</taxon>
        <taxon>Sar</taxon>
        <taxon>Alveolata</taxon>
        <taxon>Apicomplexa</taxon>
        <taxon>Conoidasida</taxon>
        <taxon>Coccidia</taxon>
        <taxon>Eucoccidiorida</taxon>
        <taxon>Eimeriorina</taxon>
        <taxon>Sarcocystidae</taxon>
        <taxon>Toxoplasma</taxon>
    </lineage>
</organism>
<dbReference type="VEuPathDB" id="ToxoDB:TGDOM2_294390"/>
<dbReference type="OrthoDB" id="435273at2759"/>
<dbReference type="AlphaFoldDB" id="A0A086JIP1"/>
<dbReference type="InterPro" id="IPR011992">
    <property type="entry name" value="EF-hand-dom_pair"/>
</dbReference>
<dbReference type="EMBL" id="AHZU02001473">
    <property type="protein sequence ID" value="KFG32009.1"/>
    <property type="molecule type" value="Genomic_DNA"/>
</dbReference>
<dbReference type="Gene3D" id="1.10.238.10">
    <property type="entry name" value="EF-hand"/>
    <property type="match status" value="2"/>
</dbReference>
<dbReference type="Proteomes" id="UP000028837">
    <property type="component" value="Unassembled WGS sequence"/>
</dbReference>
<gene>
    <name evidence="1" type="ORF">TGDOM2_294390</name>
</gene>
<evidence type="ECO:0000313" key="2">
    <source>
        <dbReference type="Proteomes" id="UP000028837"/>
    </source>
</evidence>